<dbReference type="InterPro" id="IPR043132">
    <property type="entry name" value="BCAT-like_C"/>
</dbReference>
<dbReference type="InterPro" id="IPR005786">
    <property type="entry name" value="B_amino_transII"/>
</dbReference>
<feature type="modified residue" description="N6-(pyridoxal phosphate)lysine" evidence="8">
    <location>
        <position position="235"/>
    </location>
</feature>
<evidence type="ECO:0000256" key="8">
    <source>
        <dbReference type="PIRSR" id="PIRSR006468-1"/>
    </source>
</evidence>
<evidence type="ECO:0000313" key="9">
    <source>
        <dbReference type="EMBL" id="AGT02691.1"/>
    </source>
</evidence>
<dbReference type="GO" id="GO:0004084">
    <property type="term" value="F:branched-chain-amino-acid transaminase activity"/>
    <property type="evidence" value="ECO:0007669"/>
    <property type="project" value="UniProtKB-EC"/>
</dbReference>
<keyword evidence="4" id="KW-0028">Amino-acid biosynthesis</keyword>
<dbReference type="PANTHER" id="PTHR11825:SF44">
    <property type="entry name" value="BRANCHED-CHAIN-AMINO-ACID AMINOTRANSFERASE"/>
    <property type="match status" value="1"/>
</dbReference>
<dbReference type="PANTHER" id="PTHR11825">
    <property type="entry name" value="SUBGROUP IIII AMINOTRANSFERASE"/>
    <property type="match status" value="1"/>
</dbReference>
<organism evidence="9">
    <name type="scientific">Crithidia acanthocephali</name>
    <dbReference type="NCBI Taxonomy" id="59798"/>
    <lineage>
        <taxon>Eukaryota</taxon>
        <taxon>Discoba</taxon>
        <taxon>Euglenozoa</taxon>
        <taxon>Kinetoplastea</taxon>
        <taxon>Metakinetoplastina</taxon>
        <taxon>Trypanosomatida</taxon>
        <taxon>Trypanosomatidae</taxon>
        <taxon>Leishmaniinae</taxon>
        <taxon>Crithidia</taxon>
    </lineage>
</organism>
<dbReference type="FunFam" id="3.20.10.10:FF:000004">
    <property type="entry name" value="Branched-chain-amino-acid aminotransferase"/>
    <property type="match status" value="1"/>
</dbReference>
<evidence type="ECO:0000256" key="3">
    <source>
        <dbReference type="ARBA" id="ARBA00022576"/>
    </source>
</evidence>
<dbReference type="Pfam" id="PF01063">
    <property type="entry name" value="Aminotran_4"/>
    <property type="match status" value="1"/>
</dbReference>
<reference evidence="9" key="1">
    <citation type="submission" date="2013-01" db="EMBL/GenBank/DDBJ databases">
        <title>Genomic Cooperation Between Trypanosomatids and Their Bacterial Endosymbionts in the Synthesis of Essential Amino Acids Heavily Influenced by Multiple Lateral Gene Transfer Events.</title>
        <authorList>
            <person name="Alves J.M.P."/>
            <person name="Klein C."/>
            <person name="Maia da Silva F."/>
            <person name="Costa Martins A.G."/>
            <person name="Serrano M.G."/>
            <person name="Buck G.A."/>
            <person name="Vasconcelos A.T.R."/>
            <person name="France-Sagot M."/>
            <person name="Teixeira M.M.G."/>
            <person name="Motta M.C.M."/>
            <person name="Camargo E.P."/>
        </authorList>
    </citation>
    <scope>NUCLEOTIDE SEQUENCE</scope>
</reference>
<dbReference type="SUPFAM" id="SSF56752">
    <property type="entry name" value="D-aminoacid aminotransferase-like PLP-dependent enzymes"/>
    <property type="match status" value="1"/>
</dbReference>
<proteinExistence type="inferred from homology"/>
<evidence type="ECO:0000256" key="5">
    <source>
        <dbReference type="ARBA" id="ARBA00022679"/>
    </source>
</evidence>
<comment type="similarity">
    <text evidence="2">Belongs to the class-IV pyridoxal-phosphate-dependent aminotransferase family.</text>
</comment>
<dbReference type="AlphaFoldDB" id="U5KLV4"/>
<dbReference type="InterPro" id="IPR043131">
    <property type="entry name" value="BCAT-like_N"/>
</dbReference>
<accession>U5KLV4</accession>
<name>U5KLV4_9TRYP</name>
<dbReference type="PIRSF" id="PIRSF006468">
    <property type="entry name" value="BCAT1"/>
    <property type="match status" value="1"/>
</dbReference>
<comment type="cofactor">
    <cofactor evidence="1">
        <name>pyridoxal 5'-phosphate</name>
        <dbReference type="ChEBI" id="CHEBI:597326"/>
    </cofactor>
</comment>
<keyword evidence="3 9" id="KW-0032">Aminotransferase</keyword>
<dbReference type="CDD" id="cd01557">
    <property type="entry name" value="BCAT_beta_family"/>
    <property type="match status" value="1"/>
</dbReference>
<keyword evidence="7" id="KW-0100">Branched-chain amino acid biosynthesis</keyword>
<dbReference type="GO" id="GO:0008652">
    <property type="term" value="P:amino acid biosynthetic process"/>
    <property type="evidence" value="ECO:0007669"/>
    <property type="project" value="UniProtKB-KW"/>
</dbReference>
<dbReference type="InterPro" id="IPR001544">
    <property type="entry name" value="Aminotrans_IV"/>
</dbReference>
<dbReference type="InterPro" id="IPR033939">
    <property type="entry name" value="BCAT_family"/>
</dbReference>
<dbReference type="InterPro" id="IPR036038">
    <property type="entry name" value="Aminotransferase-like"/>
</dbReference>
<evidence type="ECO:0000256" key="1">
    <source>
        <dbReference type="ARBA" id="ARBA00001933"/>
    </source>
</evidence>
<evidence type="ECO:0000256" key="6">
    <source>
        <dbReference type="ARBA" id="ARBA00022898"/>
    </source>
</evidence>
<dbReference type="Gene3D" id="3.30.470.10">
    <property type="match status" value="1"/>
</dbReference>
<keyword evidence="6" id="KW-0663">Pyridoxal phosphate</keyword>
<keyword evidence="5 9" id="KW-0808">Transferase</keyword>
<dbReference type="GO" id="GO:0009082">
    <property type="term" value="P:branched-chain amino acid biosynthetic process"/>
    <property type="evidence" value="ECO:0007669"/>
    <property type="project" value="UniProtKB-KW"/>
</dbReference>
<dbReference type="EC" id="2.6.1.42" evidence="9"/>
<evidence type="ECO:0000256" key="7">
    <source>
        <dbReference type="ARBA" id="ARBA00023304"/>
    </source>
</evidence>
<evidence type="ECO:0000256" key="4">
    <source>
        <dbReference type="ARBA" id="ARBA00022605"/>
    </source>
</evidence>
<dbReference type="NCBIfam" id="NF009897">
    <property type="entry name" value="PRK13357.1"/>
    <property type="match status" value="1"/>
</dbReference>
<sequence length="397" mass="43533">MFFSRRWLSHGAAQGPASFTASALTKKLAANRPPLPPMKGVAFGTVFTPHMVIIDYADGAWGAPQIVPFANFSLPPQTSCLHYATQCFEGMKAYADIADIEKASKGEQLSEQHLRLFRPDKNVARLQDSMHALCFPSFDQAELLKVIEEYVRTEKDYVPKEFGYSLYLRPAAIGMSANLGAAPAKSVRLFVIASPVGPYYPPPEGQSGAAAISPVKLLVEETRKRAWPGGTGGSKLGANYAGPMRVQDEAHHHGYDQVLWLGAKDEIQEVGAMNFCTLWKTKEGKTELITAPLDGTILPGVTRDSILDLAREWGEFEVAERSYHVQELVEALKEGRVIECFGCGTAAIVSPVKALSYKGTEYAVPCPENSVTRRFLHEILDIQYGKKPSPWSVKLTA</sequence>
<dbReference type="Gene3D" id="3.20.10.10">
    <property type="entry name" value="D-amino Acid Aminotransferase, subunit A, domain 2"/>
    <property type="match status" value="1"/>
</dbReference>
<dbReference type="NCBIfam" id="TIGR01123">
    <property type="entry name" value="ilvE_II"/>
    <property type="match status" value="1"/>
</dbReference>
<protein>
    <submittedName>
        <fullName evidence="9">Branched-chain-amino-acid transaminase</fullName>
        <ecNumber evidence="9">2.6.1.42</ecNumber>
    </submittedName>
</protein>
<dbReference type="EMBL" id="KC545161">
    <property type="protein sequence ID" value="AGT02691.1"/>
    <property type="molecule type" value="Genomic_DNA"/>
</dbReference>
<evidence type="ECO:0000256" key="2">
    <source>
        <dbReference type="ARBA" id="ARBA00009320"/>
    </source>
</evidence>